<evidence type="ECO:0000313" key="6">
    <source>
        <dbReference type="Proteomes" id="UP000007590"/>
    </source>
</evidence>
<dbReference type="EMBL" id="CP003349">
    <property type="protein sequence ID" value="AFD06775.1"/>
    <property type="molecule type" value="Genomic_DNA"/>
</dbReference>
<protein>
    <submittedName>
        <fullName evidence="5">Micrococcal nuclease-like nuclease</fullName>
    </submittedName>
</protein>
<feature type="domain" description="TNase-like" evidence="4">
    <location>
        <begin position="27"/>
        <end position="161"/>
    </location>
</feature>
<dbReference type="AlphaFoldDB" id="H8KQN7"/>
<accession>H8KQN7</accession>
<dbReference type="PANTHER" id="PTHR12302">
    <property type="entry name" value="EBNA2 BINDING PROTEIN P100"/>
    <property type="match status" value="1"/>
</dbReference>
<proteinExistence type="predicted"/>
<gene>
    <name evidence="5" type="ordered locus">Solca_1709</name>
</gene>
<dbReference type="HOGENOM" id="CLU_046484_5_3_10"/>
<evidence type="ECO:0000313" key="5">
    <source>
        <dbReference type="EMBL" id="AFD06775.1"/>
    </source>
</evidence>
<evidence type="ECO:0000259" key="4">
    <source>
        <dbReference type="PROSITE" id="PS50830"/>
    </source>
</evidence>
<dbReference type="GO" id="GO:0016787">
    <property type="term" value="F:hydrolase activity"/>
    <property type="evidence" value="ECO:0007669"/>
    <property type="project" value="UniProtKB-KW"/>
</dbReference>
<name>H8KQN7_SOLCM</name>
<dbReference type="GO" id="GO:0004519">
    <property type="term" value="F:endonuclease activity"/>
    <property type="evidence" value="ECO:0007669"/>
    <property type="project" value="UniProtKB-KW"/>
</dbReference>
<evidence type="ECO:0000256" key="1">
    <source>
        <dbReference type="ARBA" id="ARBA00022722"/>
    </source>
</evidence>
<dbReference type="STRING" id="929556.Solca_1709"/>
<dbReference type="SMART" id="SM00318">
    <property type="entry name" value="SNc"/>
    <property type="match status" value="1"/>
</dbReference>
<dbReference type="PROSITE" id="PS50830">
    <property type="entry name" value="TNASE_3"/>
    <property type="match status" value="1"/>
</dbReference>
<dbReference type="RefSeq" id="WP_014680002.1">
    <property type="nucleotide sequence ID" value="NC_017770.1"/>
</dbReference>
<dbReference type="OrthoDB" id="4376109at2"/>
<dbReference type="eggNOG" id="COG1525">
    <property type="taxonomic scope" value="Bacteria"/>
</dbReference>
<dbReference type="PANTHER" id="PTHR12302:SF3">
    <property type="entry name" value="SERINE_THREONINE-PROTEIN KINASE 31"/>
    <property type="match status" value="1"/>
</dbReference>
<dbReference type="Proteomes" id="UP000007590">
    <property type="component" value="Chromosome"/>
</dbReference>
<dbReference type="Gene3D" id="2.40.50.90">
    <property type="match status" value="1"/>
</dbReference>
<keyword evidence="2" id="KW-0255">Endonuclease</keyword>
<keyword evidence="1" id="KW-0540">Nuclease</keyword>
<evidence type="ECO:0000256" key="3">
    <source>
        <dbReference type="ARBA" id="ARBA00022801"/>
    </source>
</evidence>
<keyword evidence="6" id="KW-1185">Reference proteome</keyword>
<dbReference type="KEGG" id="scn:Solca_1709"/>
<organism evidence="5 6">
    <name type="scientific">Solitalea canadensis (strain ATCC 29591 / DSM 3403 / JCM 21819 / LMG 8368 / NBRC 15130 / NCIMB 12057 / USAM 9D)</name>
    <name type="common">Flexibacter canadensis</name>
    <dbReference type="NCBI Taxonomy" id="929556"/>
    <lineage>
        <taxon>Bacteria</taxon>
        <taxon>Pseudomonadati</taxon>
        <taxon>Bacteroidota</taxon>
        <taxon>Sphingobacteriia</taxon>
        <taxon>Sphingobacteriales</taxon>
        <taxon>Sphingobacteriaceae</taxon>
        <taxon>Solitalea</taxon>
    </lineage>
</organism>
<dbReference type="InterPro" id="IPR035437">
    <property type="entry name" value="SNase_OB-fold_sf"/>
</dbReference>
<evidence type="ECO:0000256" key="2">
    <source>
        <dbReference type="ARBA" id="ARBA00022759"/>
    </source>
</evidence>
<keyword evidence="3" id="KW-0378">Hydrolase</keyword>
<dbReference type="Pfam" id="PF00565">
    <property type="entry name" value="SNase"/>
    <property type="match status" value="1"/>
</dbReference>
<dbReference type="SUPFAM" id="SSF50199">
    <property type="entry name" value="Staphylococcal nuclease"/>
    <property type="match status" value="1"/>
</dbReference>
<sequence>MLKTITSIFLFLISGVVICSPKKDESKNLYYAVTKVIDGDTFYVLNDKNQTEKVRLIGIDAPEIHKSQRKDIGPYGKEAKAYLVNLLKDKKVKLVYDVGRRDQYGRTLAYAYLSNGLFINEAMIKLGYARAVTFQPNVKYSKHFVQLEREARKKNLGLWKFE</sequence>
<reference evidence="5" key="1">
    <citation type="submission" date="2012-02" db="EMBL/GenBank/DDBJ databases">
        <title>The complete genome of Solitalea canadensis DSM 3403.</title>
        <authorList>
            <consortium name="US DOE Joint Genome Institute (JGI-PGF)"/>
            <person name="Lucas S."/>
            <person name="Copeland A."/>
            <person name="Lapidus A."/>
            <person name="Glavina del Rio T."/>
            <person name="Dalin E."/>
            <person name="Tice H."/>
            <person name="Bruce D."/>
            <person name="Goodwin L."/>
            <person name="Pitluck S."/>
            <person name="Peters L."/>
            <person name="Ovchinnikova G."/>
            <person name="Lu M."/>
            <person name="Kyrpides N."/>
            <person name="Mavromatis K."/>
            <person name="Ivanova N."/>
            <person name="Brettin T."/>
            <person name="Detter J.C."/>
            <person name="Han C."/>
            <person name="Larimer F."/>
            <person name="Land M."/>
            <person name="Hauser L."/>
            <person name="Markowitz V."/>
            <person name="Cheng J.-F."/>
            <person name="Hugenholtz P."/>
            <person name="Woyke T."/>
            <person name="Wu D."/>
            <person name="Spring S."/>
            <person name="Schroeder M."/>
            <person name="Kopitz M."/>
            <person name="Brambilla E."/>
            <person name="Klenk H.-P."/>
            <person name="Eisen J.A."/>
        </authorList>
    </citation>
    <scope>NUCLEOTIDE SEQUENCE</scope>
    <source>
        <strain evidence="5">DSM 3403</strain>
    </source>
</reference>
<dbReference type="InterPro" id="IPR016071">
    <property type="entry name" value="Staphylococal_nuclease_OB-fold"/>
</dbReference>